<dbReference type="TCDB" id="3.A.3.31.2">
    <property type="family name" value="the p-type atpase (p-atpase) superfamily"/>
</dbReference>
<keyword evidence="2" id="KW-0812">Transmembrane</keyword>
<evidence type="ECO:0000256" key="2">
    <source>
        <dbReference type="SAM" id="Phobius"/>
    </source>
</evidence>
<dbReference type="Pfam" id="PF00122">
    <property type="entry name" value="E1-E2_ATPase"/>
    <property type="match status" value="1"/>
</dbReference>
<comment type="similarity">
    <text evidence="1">Belongs to the cation transport ATPase (P-type) (TC 3.A.3) family. Type IB subfamily.</text>
</comment>
<evidence type="ECO:0000256" key="1">
    <source>
        <dbReference type="ARBA" id="ARBA00006024"/>
    </source>
</evidence>
<evidence type="ECO:0000313" key="4">
    <source>
        <dbReference type="EMBL" id="AAU92110.1"/>
    </source>
</evidence>
<evidence type="ECO:0000313" key="5">
    <source>
        <dbReference type="Proteomes" id="UP000006821"/>
    </source>
</evidence>
<dbReference type="KEGG" id="mca:MCA1915"/>
<keyword evidence="2" id="KW-1133">Transmembrane helix</keyword>
<dbReference type="eggNOG" id="COG2217">
    <property type="taxonomic scope" value="Bacteria"/>
</dbReference>
<organism evidence="4 5">
    <name type="scientific">Methylococcus capsulatus (strain ATCC 33009 / NCIMB 11132 / Bath)</name>
    <dbReference type="NCBI Taxonomy" id="243233"/>
    <lineage>
        <taxon>Bacteria</taxon>
        <taxon>Pseudomonadati</taxon>
        <taxon>Pseudomonadota</taxon>
        <taxon>Gammaproteobacteria</taxon>
        <taxon>Methylococcales</taxon>
        <taxon>Methylococcaceae</taxon>
        <taxon>Methylococcus</taxon>
    </lineage>
</organism>
<accession>Q606U9</accession>
<dbReference type="GO" id="GO:0022857">
    <property type="term" value="F:transmembrane transporter activity"/>
    <property type="evidence" value="ECO:0007669"/>
    <property type="project" value="TreeGrafter"/>
</dbReference>
<sequence>MAGRIAFGSSWLRIEDTGVFGPGRAKIARRFARRVFTLPEVESLELEPSRGCALIRHRTAKTGVDAFRRRLAAAVDVEEEGRADRDLPQWPADSPVTLHRHDDLISLFRIGSAANGWLELQHPSLQGNAVRLRTIEAALGALDAVRGVSGHAASGTIRIRYHAGSLEPAALLRVAEGLLIAETASCIPEPAAVDFRVANASVGLGAVGELMLPLATPLAAGLLVAGNLRVLQDAGKQISHGKLGVAVFHTALLACSIATGQVLAYALTEWSLRYWQQNWRKHLTRETRALLEDNLPIPAQTVLLSPEGIESRVAPSDLRAGDRVKVSAPRIIPVDGVVLAGQALVQESSLRGRPGLVRKTAGDEVLAGTVVANGSLDIQAVCTGPETRAAGLTRQVLDTASLMPADRTMRRRAEELADRTVFPTLATAGVGWAVGDLITVGAILHQDWVSGPGMVLPMETLRAMRLAWRAGALLKSASALARMKYSDFLVIDGDLPGLLDPQLELAEVASQAPYTDTILRHAAGAGLFLGDERAEALARSCAQRGLVVREPELLSLDANAVEVRSGRHTVSLTGALSHSEAVTAPLRMRIDGTDVAELRFTYSHRPRASQTLASLRALGMRQIFVVSSRPEAETAELMRRLGADLSGGGLNAEQKIRFLRGLKNRGVRTTLVGDFDKESEMAGEAHVTVGLVNPLGDSGPCDIALLSESLDPLVALMELARSHDANVVSACRMAAIPNLLCIAGAFAGILNGITSGIIANLGVVNVDRRLRRNLQMAKGASRSASALNKPGARRSPEPSPPVLLIGMKHLIPAMPPSHYEAEQIRAIAAWKRRKPHLASPLLNRARRPLVRLGRKIIPAPASRFALDALNKMAEQLVRDDWILRHGGIRSLEEIGAQSLEFSDRLADKVIEEGLKLATGVGAVTGTGSLGTVLVGVPASLGVALRLIHRVSQAYGYSTERTGDRGFMLHILALATAETAEERTRALENYHWQLEHHLVGDAVNDAALAVLQRIVFGRKLASFVPGLSVALNAYANRSFSRRAGLAAKHVYQERWLLDRGRIAGWVAPT</sequence>
<dbReference type="EMBL" id="AE017282">
    <property type="protein sequence ID" value="AAU92110.1"/>
    <property type="molecule type" value="Genomic_DNA"/>
</dbReference>
<dbReference type="Gene3D" id="3.40.50.1000">
    <property type="entry name" value="HAD superfamily/HAD-like"/>
    <property type="match status" value="1"/>
</dbReference>
<dbReference type="Pfam" id="PF12787">
    <property type="entry name" value="EcsC"/>
    <property type="match status" value="1"/>
</dbReference>
<dbReference type="InterPro" id="IPR024787">
    <property type="entry name" value="EcsC"/>
</dbReference>
<name>Q606U9_METCA</name>
<feature type="domain" description="P-type ATPase A" evidence="3">
    <location>
        <begin position="303"/>
        <end position="396"/>
    </location>
</feature>
<evidence type="ECO:0000259" key="3">
    <source>
        <dbReference type="Pfam" id="PF00122"/>
    </source>
</evidence>
<dbReference type="InterPro" id="IPR051014">
    <property type="entry name" value="Cation_Transport_ATPase_IB"/>
</dbReference>
<dbReference type="GO" id="GO:0016020">
    <property type="term" value="C:membrane"/>
    <property type="evidence" value="ECO:0007669"/>
    <property type="project" value="TreeGrafter"/>
</dbReference>
<dbReference type="InterPro" id="IPR023214">
    <property type="entry name" value="HAD_sf"/>
</dbReference>
<dbReference type="GeneID" id="88224152"/>
<gene>
    <name evidence="4" type="ordered locus">MCA1915</name>
</gene>
<reference evidence="4 5" key="1">
    <citation type="journal article" date="2004" name="PLoS Biol.">
        <title>Genomic insights into methanotrophy: the complete genome sequence of Methylococcus capsulatus (Bath).</title>
        <authorList>
            <person name="Ward N.L."/>
            <person name="Larsen O."/>
            <person name="Sakwa J."/>
            <person name="Bruseth L."/>
            <person name="Khouri H.M."/>
            <person name="Durkin A.S."/>
            <person name="Dimitrov G."/>
            <person name="Jiang L."/>
            <person name="Scanlan D."/>
            <person name="Kang K.H."/>
            <person name="Lewis M.R."/>
            <person name="Nelson K.E."/>
            <person name="Methe B.A."/>
            <person name="Wu M."/>
            <person name="Heidelberg J.F."/>
            <person name="Paulsen I.T."/>
            <person name="Fouts D.E."/>
            <person name="Ravel J."/>
            <person name="Tettelin H."/>
            <person name="Ren Q."/>
            <person name="Read T.D."/>
            <person name="DeBoy R.T."/>
            <person name="Seshadri R."/>
            <person name="Salzberg S.L."/>
            <person name="Jensen H.B."/>
            <person name="Birkeland N.K."/>
            <person name="Nelson W.C."/>
            <person name="Dodson R.J."/>
            <person name="Grindhaug S.H."/>
            <person name="Holt I.E."/>
            <person name="Eidhammer I."/>
            <person name="Jonasen I."/>
            <person name="Vanaken S."/>
            <person name="Utterback T.R."/>
            <person name="Feldblyum T.V."/>
            <person name="Fraser C.M."/>
            <person name="Lillehaug J.R."/>
            <person name="Eisen J.A."/>
        </authorList>
    </citation>
    <scope>NUCLEOTIDE SEQUENCE [LARGE SCALE GENOMIC DNA]</scope>
    <source>
        <strain evidence="5">ATCC 33009 / NCIMB 11132 / Bath</strain>
    </source>
</reference>
<keyword evidence="2" id="KW-0472">Membrane</keyword>
<dbReference type="SUPFAM" id="SSF81653">
    <property type="entry name" value="Calcium ATPase, transduction domain A"/>
    <property type="match status" value="1"/>
</dbReference>
<dbReference type="InterPro" id="IPR008250">
    <property type="entry name" value="ATPase_P-typ_transduc_dom_A_sf"/>
</dbReference>
<dbReference type="PANTHER" id="PTHR48085:SF5">
    <property type="entry name" value="CADMIUM_ZINC-TRANSPORTING ATPASE HMA4-RELATED"/>
    <property type="match status" value="1"/>
</dbReference>
<dbReference type="Proteomes" id="UP000006821">
    <property type="component" value="Chromosome"/>
</dbReference>
<protein>
    <submittedName>
        <fullName evidence="4">Cation-transporting ATPase, E1-E2 family</fullName>
    </submittedName>
</protein>
<dbReference type="Gene3D" id="2.70.150.10">
    <property type="entry name" value="Calcium-transporting ATPase, cytoplasmic transduction domain A"/>
    <property type="match status" value="1"/>
</dbReference>
<dbReference type="InterPro" id="IPR059000">
    <property type="entry name" value="ATPase_P-type_domA"/>
</dbReference>
<dbReference type="STRING" id="243233.MCA1915"/>
<dbReference type="RefSeq" id="WP_010961163.1">
    <property type="nucleotide sequence ID" value="NC_002977.6"/>
</dbReference>
<proteinExistence type="inferred from homology"/>
<dbReference type="PANTHER" id="PTHR48085">
    <property type="entry name" value="CADMIUM/ZINC-TRANSPORTING ATPASE HMA2-RELATED"/>
    <property type="match status" value="1"/>
</dbReference>
<dbReference type="AlphaFoldDB" id="Q606U9"/>
<feature type="transmembrane region" description="Helical" evidence="2">
    <location>
        <begin position="742"/>
        <end position="766"/>
    </location>
</feature>
<dbReference type="HOGENOM" id="CLU_288006_0_0_6"/>